<comment type="caution">
    <text evidence="5">The sequence shown here is derived from an EMBL/GenBank/DDBJ whole genome shotgun (WGS) entry which is preliminary data.</text>
</comment>
<feature type="compositionally biased region" description="Basic and acidic residues" evidence="3">
    <location>
        <begin position="150"/>
        <end position="159"/>
    </location>
</feature>
<dbReference type="GO" id="GO:0003676">
    <property type="term" value="F:nucleic acid binding"/>
    <property type="evidence" value="ECO:0007669"/>
    <property type="project" value="InterPro"/>
</dbReference>
<dbReference type="PANTHER" id="PTHR33064">
    <property type="entry name" value="POL PROTEIN"/>
    <property type="match status" value="1"/>
</dbReference>
<dbReference type="InterPro" id="IPR051320">
    <property type="entry name" value="Viral_Replic_Matur_Polypro"/>
</dbReference>
<dbReference type="InterPro" id="IPR043128">
    <property type="entry name" value="Rev_trsase/Diguanyl_cyclase"/>
</dbReference>
<dbReference type="InterPro" id="IPR036397">
    <property type="entry name" value="RNaseH_sf"/>
</dbReference>
<sequence length="1383" mass="156952">MGKCLSYWAPPVFWNFTPEQVQNPEKLVEYLERVCRHPANSRETQITAMCWSLAHAYRALFNTIQNPQGSGDKVTGTAAVPITPATGTAAALISPATGTAAAPAPAATGTATAAAPDNSVTSTVVQTENQPMSVSVAPIHKKKSWKRKSARLEREDEKPGPSQGEEEEDEELVNETETTRSLSLSELRDMRKDFSHRPGEHIVTWLLQCWDSRARCLELEGKEAKQLVSLSREGGIDKAIGKGEPARSLWRRLLSAIKERYPFKEDVVYRPGKWTTMERGIQYLRELAVLEVIYGDLDDVRSPTDPDEVQCTRPMWRKLVRNAPLSCANSLAILIWRDEDGPTVNEAASNLREYEESISSSLVSAVEKLSRKVQRLEEDMSYSPPIRTSLSAIRSQRSSAQGRGYRGYTPRGTLWFYLRDHGEDMRKWDRKPTSTLEARVRELQGKTITKGGSSRKIAALVSSGQFPRQSRRADLTPDFNEETPDSYIQEVANCIGGEVSLTGSEWQKHPIVTGPEAPCILGIDYLRRGYFKDPKGYRWAFRIAALETEEMKQLSTLPSLSEDPSVVGLLRVKEQQVPIATTTVHRRQYRTNRDSLIPIRELIRRLESQGVISKTRSPFNSPIWPVRKSNGECRLTVDYRGLNEVTPPLSAAVPDVLELQYELESKAAKWYATTDIANAFFSIPLAAECRPQFAFTWRGVQYTWNRLVSIHLQYIDDNVLSLYLHVKGPAQEIQFLGIKWQDGHRQIPMDVINKITAMSPPTSKKETQAFLGLVGFWRMHIPNYSLIVSPLYQVTRKKNDFKWGPEQRQAFEQMKQEIVHAVALGLVRAGQDVKNVLYTAARENGPTWSFWQKAPGETRGRPLGFWSRGYRGSEAHYTPTEKEILAAYEGVRAASEVVGTEAQLLLAPRLLVLGWMFKGRVPSTHHATDATWSKWVALITQWARIGNPSRPGILEVIMDCPEGKDFGISPEEEVMRAEEDPCTINYQKMRSNMPCSLMENLVVKVRHADAHVPKGWATEEHQNNQQVDQAAKIEVAQVDLDWQHKGELFIARWAHDTSGHQGRDATYRWACDRGVDLTMDTIAQVIHECETCAAIKQAKRLKPLWYGGRWLKYQYGEAWQINYITLPQTHQGKRYVLTMVETTTGWLESYPLPHATARNTILGLGKQVLWRHGTPERIESDNGTHFRNKLIDTWAKEHGIEWVLLWKANKVFEELTDIKRQFHKAFYTVRAYLNCDRYSVGLLDTTKQKPTKKEIVGIVTFYNRKDGKPFDEQNETLMEGNKEDPGNYQPVSLTSVLSKIMEQILLEDMLKHMEGREVIQDSQHGFTKGKLCLTNLVAFYNGMTASVDKGRATDVIYLDFCKAFHTVVHKILVSKLERYGFDG</sequence>
<dbReference type="InterPro" id="IPR000477">
    <property type="entry name" value="RT_dom"/>
</dbReference>
<reference evidence="5 6" key="1">
    <citation type="journal article" date="2023" name="J. Hered.">
        <title>Chromosome-level genome of the wood stork (Mycteria americana) provides insight into avian chromosome evolution.</title>
        <authorList>
            <person name="Flamio R. Jr."/>
            <person name="Ramstad K.M."/>
        </authorList>
    </citation>
    <scope>NUCLEOTIDE SEQUENCE [LARGE SCALE GENOMIC DNA]</scope>
    <source>
        <strain evidence="5">JAX WOST 10</strain>
    </source>
</reference>
<dbReference type="Proteomes" id="UP001333110">
    <property type="component" value="Unassembled WGS sequence"/>
</dbReference>
<feature type="compositionally biased region" description="Acidic residues" evidence="3">
    <location>
        <begin position="164"/>
        <end position="174"/>
    </location>
</feature>
<evidence type="ECO:0000259" key="4">
    <source>
        <dbReference type="PROSITE" id="PS50994"/>
    </source>
</evidence>
<dbReference type="SUPFAM" id="SSF53098">
    <property type="entry name" value="Ribonuclease H-like"/>
    <property type="match status" value="1"/>
</dbReference>
<keyword evidence="6" id="KW-1185">Reference proteome</keyword>
<dbReference type="GO" id="GO:0015074">
    <property type="term" value="P:DNA integration"/>
    <property type="evidence" value="ECO:0007669"/>
    <property type="project" value="InterPro"/>
</dbReference>
<dbReference type="InterPro" id="IPR012337">
    <property type="entry name" value="RNaseH-like_sf"/>
</dbReference>
<accession>A0AAN7MJF8</accession>
<dbReference type="Pfam" id="PF00078">
    <property type="entry name" value="RVT_1"/>
    <property type="match status" value="1"/>
</dbReference>
<dbReference type="Pfam" id="PF00665">
    <property type="entry name" value="rve"/>
    <property type="match status" value="1"/>
</dbReference>
<dbReference type="EMBL" id="JAUNZN010000033">
    <property type="protein sequence ID" value="KAK4806864.1"/>
    <property type="molecule type" value="Genomic_DNA"/>
</dbReference>
<evidence type="ECO:0000256" key="2">
    <source>
        <dbReference type="ARBA" id="ARBA00012180"/>
    </source>
</evidence>
<dbReference type="EC" id="3.1.26.4" evidence="2"/>
<evidence type="ECO:0000313" key="5">
    <source>
        <dbReference type="EMBL" id="KAK4806864.1"/>
    </source>
</evidence>
<dbReference type="InterPro" id="IPR041577">
    <property type="entry name" value="RT_RNaseH_2"/>
</dbReference>
<organism evidence="5 6">
    <name type="scientific">Mycteria americana</name>
    <name type="common">Wood stork</name>
    <dbReference type="NCBI Taxonomy" id="33587"/>
    <lineage>
        <taxon>Eukaryota</taxon>
        <taxon>Metazoa</taxon>
        <taxon>Chordata</taxon>
        <taxon>Craniata</taxon>
        <taxon>Vertebrata</taxon>
        <taxon>Euteleostomi</taxon>
        <taxon>Archelosauria</taxon>
        <taxon>Archosauria</taxon>
        <taxon>Dinosauria</taxon>
        <taxon>Saurischia</taxon>
        <taxon>Theropoda</taxon>
        <taxon>Coelurosauria</taxon>
        <taxon>Aves</taxon>
        <taxon>Neognathae</taxon>
        <taxon>Neoaves</taxon>
        <taxon>Aequornithes</taxon>
        <taxon>Ciconiiformes</taxon>
        <taxon>Ciconiidae</taxon>
        <taxon>Mycteria</taxon>
    </lineage>
</organism>
<dbReference type="GO" id="GO:0004523">
    <property type="term" value="F:RNA-DNA hybrid ribonuclease activity"/>
    <property type="evidence" value="ECO:0007669"/>
    <property type="project" value="UniProtKB-EC"/>
</dbReference>
<dbReference type="InterPro" id="IPR001584">
    <property type="entry name" value="Integrase_cat-core"/>
</dbReference>
<feature type="domain" description="Integrase catalytic" evidence="4">
    <location>
        <begin position="1099"/>
        <end position="1201"/>
    </location>
</feature>
<feature type="region of interest" description="Disordered" evidence="3">
    <location>
        <begin position="110"/>
        <end position="184"/>
    </location>
</feature>
<dbReference type="Gene3D" id="3.30.70.270">
    <property type="match status" value="1"/>
</dbReference>
<feature type="compositionally biased region" description="Basic residues" evidence="3">
    <location>
        <begin position="139"/>
        <end position="149"/>
    </location>
</feature>
<dbReference type="Gene3D" id="3.10.10.10">
    <property type="entry name" value="HIV Type 1 Reverse Transcriptase, subunit A, domain 1"/>
    <property type="match status" value="1"/>
</dbReference>
<dbReference type="SUPFAM" id="SSF56672">
    <property type="entry name" value="DNA/RNA polymerases"/>
    <property type="match status" value="1"/>
</dbReference>
<dbReference type="PANTHER" id="PTHR33064:SF29">
    <property type="entry name" value="PEPTIDASE A2 DOMAIN-CONTAINING PROTEIN-RELATED"/>
    <property type="match status" value="1"/>
</dbReference>
<dbReference type="FunFam" id="3.30.70.270:FF:000020">
    <property type="entry name" value="Transposon Tf2-6 polyprotein-like Protein"/>
    <property type="match status" value="1"/>
</dbReference>
<evidence type="ECO:0000256" key="3">
    <source>
        <dbReference type="SAM" id="MobiDB-lite"/>
    </source>
</evidence>
<name>A0AAN7MJF8_MYCAM</name>
<feature type="compositionally biased region" description="Polar residues" evidence="3">
    <location>
        <begin position="118"/>
        <end position="133"/>
    </location>
</feature>
<evidence type="ECO:0000256" key="1">
    <source>
        <dbReference type="ARBA" id="ARBA00010879"/>
    </source>
</evidence>
<protein>
    <recommendedName>
        <fullName evidence="2">ribonuclease H</fullName>
        <ecNumber evidence="2">3.1.26.4</ecNumber>
    </recommendedName>
</protein>
<dbReference type="Pfam" id="PF17919">
    <property type="entry name" value="RT_RNaseH_2"/>
    <property type="match status" value="1"/>
</dbReference>
<proteinExistence type="inferred from homology"/>
<evidence type="ECO:0000313" key="6">
    <source>
        <dbReference type="Proteomes" id="UP001333110"/>
    </source>
</evidence>
<gene>
    <name evidence="5" type="ORF">QYF61_012585</name>
</gene>
<dbReference type="Gene3D" id="3.30.420.10">
    <property type="entry name" value="Ribonuclease H-like superfamily/Ribonuclease H"/>
    <property type="match status" value="1"/>
</dbReference>
<dbReference type="InterPro" id="IPR043502">
    <property type="entry name" value="DNA/RNA_pol_sf"/>
</dbReference>
<dbReference type="PROSITE" id="PS50994">
    <property type="entry name" value="INTEGRASE"/>
    <property type="match status" value="1"/>
</dbReference>
<comment type="similarity">
    <text evidence="1">Belongs to the beta type-B retroviral polymerase family. HERV class-II K(HML-2) pol subfamily.</text>
</comment>